<keyword evidence="1 3" id="KW-0597">Phosphoprotein</keyword>
<dbReference type="EMBL" id="JAJKFT010000002">
    <property type="protein sequence ID" value="MCC9627078.1"/>
    <property type="molecule type" value="Genomic_DNA"/>
</dbReference>
<organism evidence="5 6">
    <name type="scientific">Blastopirellula sediminis</name>
    <dbReference type="NCBI Taxonomy" id="2894196"/>
    <lineage>
        <taxon>Bacteria</taxon>
        <taxon>Pseudomonadati</taxon>
        <taxon>Planctomycetota</taxon>
        <taxon>Planctomycetia</taxon>
        <taxon>Pirellulales</taxon>
        <taxon>Pirellulaceae</taxon>
        <taxon>Blastopirellula</taxon>
    </lineage>
</organism>
<sequence length="146" mass="16104">MLFNLVKVMHAEFSNASLLAGLRILIAEDDELNRQLLQIILTSAGAEVTQVCDGEAAMSVFEPGRYDLAILDLRMPRQDGIATMMKMRELDCDFPVAALTACARCEDRAACHDAGFQLYLTKPIMPADLLRAITLLTETRVVSSIE</sequence>
<feature type="modified residue" description="4-aspartylphosphate" evidence="3">
    <location>
        <position position="72"/>
    </location>
</feature>
<dbReference type="Pfam" id="PF00072">
    <property type="entry name" value="Response_reg"/>
    <property type="match status" value="1"/>
</dbReference>
<reference evidence="5" key="1">
    <citation type="submission" date="2021-11" db="EMBL/GenBank/DDBJ databases">
        <title>Genome sequence.</title>
        <authorList>
            <person name="Sun Q."/>
        </authorList>
    </citation>
    <scope>NUCLEOTIDE SEQUENCE</scope>
    <source>
        <strain evidence="5">JC732</strain>
    </source>
</reference>
<dbReference type="RefSeq" id="WP_230214864.1">
    <property type="nucleotide sequence ID" value="NZ_JAJKFT010000002.1"/>
</dbReference>
<dbReference type="Proteomes" id="UP001139103">
    <property type="component" value="Unassembled WGS sequence"/>
</dbReference>
<proteinExistence type="predicted"/>
<evidence type="ECO:0000256" key="1">
    <source>
        <dbReference type="ARBA" id="ARBA00022553"/>
    </source>
</evidence>
<dbReference type="PANTHER" id="PTHR45339:SF1">
    <property type="entry name" value="HYBRID SIGNAL TRANSDUCTION HISTIDINE KINASE J"/>
    <property type="match status" value="1"/>
</dbReference>
<keyword evidence="2" id="KW-0902">Two-component regulatory system</keyword>
<dbReference type="InterPro" id="IPR011006">
    <property type="entry name" value="CheY-like_superfamily"/>
</dbReference>
<evidence type="ECO:0000313" key="5">
    <source>
        <dbReference type="EMBL" id="MCC9627078.1"/>
    </source>
</evidence>
<gene>
    <name evidence="5" type="ORF">LOC68_01540</name>
</gene>
<comment type="caution">
    <text evidence="5">The sequence shown here is derived from an EMBL/GenBank/DDBJ whole genome shotgun (WGS) entry which is preliminary data.</text>
</comment>
<protein>
    <submittedName>
        <fullName evidence="5">Response regulator</fullName>
    </submittedName>
</protein>
<dbReference type="SUPFAM" id="SSF52172">
    <property type="entry name" value="CheY-like"/>
    <property type="match status" value="1"/>
</dbReference>
<dbReference type="InterPro" id="IPR001789">
    <property type="entry name" value="Sig_transdc_resp-reg_receiver"/>
</dbReference>
<dbReference type="SMART" id="SM00448">
    <property type="entry name" value="REC"/>
    <property type="match status" value="1"/>
</dbReference>
<feature type="domain" description="Response regulatory" evidence="4">
    <location>
        <begin position="23"/>
        <end position="137"/>
    </location>
</feature>
<evidence type="ECO:0000256" key="3">
    <source>
        <dbReference type="PROSITE-ProRule" id="PRU00169"/>
    </source>
</evidence>
<dbReference type="GO" id="GO:0000160">
    <property type="term" value="P:phosphorelay signal transduction system"/>
    <property type="evidence" value="ECO:0007669"/>
    <property type="project" value="UniProtKB-KW"/>
</dbReference>
<dbReference type="Gene3D" id="3.40.50.2300">
    <property type="match status" value="1"/>
</dbReference>
<evidence type="ECO:0000259" key="4">
    <source>
        <dbReference type="PROSITE" id="PS50110"/>
    </source>
</evidence>
<dbReference type="PROSITE" id="PS50110">
    <property type="entry name" value="RESPONSE_REGULATORY"/>
    <property type="match status" value="1"/>
</dbReference>
<keyword evidence="6" id="KW-1185">Reference proteome</keyword>
<dbReference type="AlphaFoldDB" id="A0A9X1MH99"/>
<name>A0A9X1MH99_9BACT</name>
<accession>A0A9X1MH99</accession>
<dbReference type="PANTHER" id="PTHR45339">
    <property type="entry name" value="HYBRID SIGNAL TRANSDUCTION HISTIDINE KINASE J"/>
    <property type="match status" value="1"/>
</dbReference>
<evidence type="ECO:0000313" key="6">
    <source>
        <dbReference type="Proteomes" id="UP001139103"/>
    </source>
</evidence>
<evidence type="ECO:0000256" key="2">
    <source>
        <dbReference type="ARBA" id="ARBA00023012"/>
    </source>
</evidence>
<dbReference type="CDD" id="cd17546">
    <property type="entry name" value="REC_hyHK_CKI1_RcsC-like"/>
    <property type="match status" value="1"/>
</dbReference>